<dbReference type="SMART" id="SM00968">
    <property type="entry name" value="SMC_hinge"/>
    <property type="match status" value="1"/>
</dbReference>
<feature type="coiled-coil region" evidence="6">
    <location>
        <begin position="876"/>
        <end position="903"/>
    </location>
</feature>
<proteinExistence type="inferred from homology"/>
<dbReference type="Pfam" id="PF02463">
    <property type="entry name" value="SMC_N"/>
    <property type="match status" value="1"/>
</dbReference>
<dbReference type="InterPro" id="IPR003395">
    <property type="entry name" value="RecF/RecN/SMC_N"/>
</dbReference>
<comment type="domain">
    <text evidence="6">Contains large globular domains required for ATP hydrolysis at each terminus and a third globular domain forming a flexible hinge near the middle of the molecule. These domains are separated by coiled-coil structures.</text>
</comment>
<dbReference type="PIRSF" id="PIRSF005719">
    <property type="entry name" value="SMC"/>
    <property type="match status" value="1"/>
</dbReference>
<feature type="coiled-coil region" evidence="6">
    <location>
        <begin position="258"/>
        <end position="295"/>
    </location>
</feature>
<evidence type="ECO:0000313" key="9">
    <source>
        <dbReference type="EMBL" id="GAA0537574.1"/>
    </source>
</evidence>
<feature type="coiled-coil region" evidence="6">
    <location>
        <begin position="187"/>
        <end position="221"/>
    </location>
</feature>
<comment type="similarity">
    <text evidence="6">Belongs to the SMC family.</text>
</comment>
<accession>A0ABP3N732</accession>
<comment type="subunit">
    <text evidence="6">Homodimer.</text>
</comment>
<dbReference type="SUPFAM" id="SSF52540">
    <property type="entry name" value="P-loop containing nucleoside triphosphate hydrolases"/>
    <property type="match status" value="1"/>
</dbReference>
<evidence type="ECO:0000256" key="1">
    <source>
        <dbReference type="ARBA" id="ARBA00022490"/>
    </source>
</evidence>
<feature type="compositionally biased region" description="Gly residues" evidence="7">
    <location>
        <begin position="631"/>
        <end position="641"/>
    </location>
</feature>
<feature type="compositionally biased region" description="Basic and acidic residues" evidence="7">
    <location>
        <begin position="339"/>
        <end position="354"/>
    </location>
</feature>
<dbReference type="Pfam" id="PF06470">
    <property type="entry name" value="SMC_hinge"/>
    <property type="match status" value="1"/>
</dbReference>
<feature type="coiled-coil region" evidence="6">
    <location>
        <begin position="1044"/>
        <end position="1113"/>
    </location>
</feature>
<dbReference type="Gene3D" id="3.30.70.1620">
    <property type="match status" value="1"/>
</dbReference>
<evidence type="ECO:0000256" key="3">
    <source>
        <dbReference type="ARBA" id="ARBA00022840"/>
    </source>
</evidence>
<dbReference type="Proteomes" id="UP001501576">
    <property type="component" value="Unassembled WGS sequence"/>
</dbReference>
<dbReference type="Gene3D" id="3.40.50.300">
    <property type="entry name" value="P-loop containing nucleotide triphosphate hydrolases"/>
    <property type="match status" value="2"/>
</dbReference>
<dbReference type="PANTHER" id="PTHR43977">
    <property type="entry name" value="STRUCTURAL MAINTENANCE OF CHROMOSOMES PROTEIN 3"/>
    <property type="match status" value="1"/>
</dbReference>
<evidence type="ECO:0000256" key="5">
    <source>
        <dbReference type="ARBA" id="ARBA00023125"/>
    </source>
</evidence>
<dbReference type="Gene3D" id="1.20.1060.20">
    <property type="match status" value="1"/>
</dbReference>
<feature type="region of interest" description="Disordered" evidence="7">
    <location>
        <begin position="1171"/>
        <end position="1201"/>
    </location>
</feature>
<evidence type="ECO:0000313" key="10">
    <source>
        <dbReference type="Proteomes" id="UP001501576"/>
    </source>
</evidence>
<sequence length="1418" mass="149307">MRRHRHGTVPEEGRRVESNGVHLKSLTLRGFKSFASATTLRFEPGITCVVGPNGSGKSNVVDALSWVMGEQGAKSLRGGKMEDVIFAGTTGRPPLGRAEVSLTIDNADGALPIDYAEVTITRIMFRNGGSEYQINGDTCRLLDIQELLSDSGIGREMHVIVGQGQLDGVLHADPTGRRAFIEEAAGVLKHRKRKEKALRKLDAMQANLARVQDLTDELRRQLKPLGRQAAVARRAAVIQADLRDARLRLLADDLVTLREALRAEIADEAELKRRKEAAEAELRGAQQREAGLEEQVRQLAPRLRDAQQTWYELSQLAERVRGTISLADARVKSATSVPGEERRGRDPEDMEREAARIREQEAELEAALEAASRALEDTVAHRAELERSLADEERRLKDVARAIADRREGLARLQGQVNAARGRAGSARAEIERLAASRDEAQTRAVAAQEEYEQLKAEVDGLDADDAELAERHEAAKRELAEAEAALSAAREAATAAERERAATSARHDALALGLRRKDGTGALLAAADRLGGLLGPAAELLTVTPGFEVPVAAALGAAADAIAVTGPRAAAGAIRLLRADDAGRAALLLTTAAPDLTTAASDRAEPPAAASEPGGSGAPHAASGESAPGGWAGGSAGAGDGAVAVPGTRSADGPVAGSSGSGDGSRHGGTDSWGTASGSAQAVADTAGASPGGATPGTRASDADAAGRGDTGAASASVGPGADRPAVPGTRPGVSGGEGRGPHTASDGAPPASDPGATVAAVGGPSTSAVSARVPHPAGGEATVPGGVPEGAVTRDEPGKAAVAEKSPLVADLVAGPAALLPAVRRLLDGMVVVGTLEEAEELLTRRPELTAVTADGDLLGAHFAQGGSAGAPSLLEVQASVDEAAAELERLAVRCEELAGAQRAAKERRAECLALVEELAGRRSAADREKSRVAQSLGRLAGQARGAAGEAERSAAAVTRAEEALERATEEAEELAERLAVAEEAAAGDGDAEEPDTSVRDRLAADGANARQTEMEARLQVRTHEERVKGLAGRADALDRGARAEREARARAEQLRARLRHEAQVASAVASGARRLLAHVEVSLVRAGQERDAAERAKAERERELDAARGLGRDLKGELDKLTDSVHRGEVLGAEKRMRIEQLESKALEELGVEPAGLIAEYGPDQLVPPSLPAEGEVLPETASDSGSAAGEHPRNQPVRYVRGQQEKRLRAAERAYQQLGKVNPLALEEFAALEERHQFLSEQLEDLKKTRADLLQVVKEVDERVEQVFTEAYRDTAREFEGVFSRLFPGGEGRLVLTDPENMLTTGVDVEARPPGKKVKRLSLLSGGERSLTAVALLVSIFKARPSPFYVMDEVEAALDDTNLQRLIRIMQELQEASQLIVITHQKRTMEVADALYGVSMQGDGVSKVISQRLR</sequence>
<dbReference type="CDD" id="cd03278">
    <property type="entry name" value="ABC_SMC_barmotin"/>
    <property type="match status" value="2"/>
</dbReference>
<feature type="binding site" evidence="6">
    <location>
        <begin position="52"/>
        <end position="59"/>
    </location>
    <ligand>
        <name>ATP</name>
        <dbReference type="ChEBI" id="CHEBI:30616"/>
    </ligand>
</feature>
<reference evidence="10" key="1">
    <citation type="journal article" date="2019" name="Int. J. Syst. Evol. Microbiol.">
        <title>The Global Catalogue of Microorganisms (GCM) 10K type strain sequencing project: providing services to taxonomists for standard genome sequencing and annotation.</title>
        <authorList>
            <consortium name="The Broad Institute Genomics Platform"/>
            <consortium name="The Broad Institute Genome Sequencing Center for Infectious Disease"/>
            <person name="Wu L."/>
            <person name="Ma J."/>
        </authorList>
    </citation>
    <scope>NUCLEOTIDE SEQUENCE [LARGE SCALE GENOMIC DNA]</scope>
    <source>
        <strain evidence="10">JCM 5052</strain>
    </source>
</reference>
<feature type="domain" description="SMC hinge" evidence="8">
    <location>
        <begin position="532"/>
        <end position="845"/>
    </location>
</feature>
<feature type="compositionally biased region" description="Low complexity" evidence="7">
    <location>
        <begin position="709"/>
        <end position="718"/>
    </location>
</feature>
<evidence type="ECO:0000256" key="6">
    <source>
        <dbReference type="HAMAP-Rule" id="MF_01894"/>
    </source>
</evidence>
<dbReference type="InterPro" id="IPR010935">
    <property type="entry name" value="SMC_hinge"/>
</dbReference>
<comment type="function">
    <text evidence="6">Required for chromosome condensation and partitioning.</text>
</comment>
<keyword evidence="3 6" id="KW-0067">ATP-binding</keyword>
<feature type="region of interest" description="Disordered" evidence="7">
    <location>
        <begin position="598"/>
        <end position="798"/>
    </location>
</feature>
<evidence type="ECO:0000256" key="7">
    <source>
        <dbReference type="SAM" id="MobiDB-lite"/>
    </source>
</evidence>
<evidence type="ECO:0000256" key="2">
    <source>
        <dbReference type="ARBA" id="ARBA00022741"/>
    </source>
</evidence>
<feature type="coiled-coil region" evidence="6">
    <location>
        <begin position="1233"/>
        <end position="1267"/>
    </location>
</feature>
<protein>
    <recommendedName>
        <fullName evidence="6">Chromosome partition protein Smc</fullName>
    </recommendedName>
</protein>
<feature type="region of interest" description="Disordered" evidence="7">
    <location>
        <begin position="331"/>
        <end position="354"/>
    </location>
</feature>
<dbReference type="InterPro" id="IPR011890">
    <property type="entry name" value="SMC_prok"/>
</dbReference>
<keyword evidence="2 6" id="KW-0547">Nucleotide-binding</keyword>
<dbReference type="InterPro" id="IPR036277">
    <property type="entry name" value="SMC_hinge_sf"/>
</dbReference>
<dbReference type="SUPFAM" id="SSF75553">
    <property type="entry name" value="Smc hinge domain"/>
    <property type="match status" value="2"/>
</dbReference>
<name>A0ABP3N732_9ACTN</name>
<dbReference type="HAMAP" id="MF_01894">
    <property type="entry name" value="Smc_prok"/>
    <property type="match status" value="1"/>
</dbReference>
<organism evidence="9 10">
    <name type="scientific">Streptomyces mordarskii</name>
    <dbReference type="NCBI Taxonomy" id="1226758"/>
    <lineage>
        <taxon>Bacteria</taxon>
        <taxon>Bacillati</taxon>
        <taxon>Actinomycetota</taxon>
        <taxon>Actinomycetes</taxon>
        <taxon>Kitasatosporales</taxon>
        <taxon>Streptomycetaceae</taxon>
        <taxon>Streptomyces</taxon>
    </lineage>
</organism>
<keyword evidence="10" id="KW-1185">Reference proteome</keyword>
<comment type="caution">
    <text evidence="9">The sequence shown here is derived from an EMBL/GenBank/DDBJ whole genome shotgun (WGS) entry which is preliminary data.</text>
</comment>
<evidence type="ECO:0000256" key="4">
    <source>
        <dbReference type="ARBA" id="ARBA00023054"/>
    </source>
</evidence>
<keyword evidence="4 6" id="KW-0175">Coiled coil</keyword>
<keyword evidence="5 6" id="KW-0238">DNA-binding</keyword>
<evidence type="ECO:0000259" key="8">
    <source>
        <dbReference type="SMART" id="SM00968"/>
    </source>
</evidence>
<comment type="subcellular location">
    <subcellularLocation>
        <location evidence="6">Cytoplasm</location>
    </subcellularLocation>
</comment>
<feature type="compositionally biased region" description="Low complexity" evidence="7">
    <location>
        <begin position="598"/>
        <end position="630"/>
    </location>
</feature>
<keyword evidence="1 6" id="KW-0963">Cytoplasm</keyword>
<dbReference type="InterPro" id="IPR024704">
    <property type="entry name" value="SMC"/>
</dbReference>
<feature type="coiled-coil region" evidence="6">
    <location>
        <begin position="953"/>
        <end position="987"/>
    </location>
</feature>
<dbReference type="EMBL" id="BAAABZ010000045">
    <property type="protein sequence ID" value="GAA0537574.1"/>
    <property type="molecule type" value="Genomic_DNA"/>
</dbReference>
<gene>
    <name evidence="6" type="primary">smc</name>
    <name evidence="9" type="ORF">GCM10010390_44250</name>
</gene>
<dbReference type="InterPro" id="IPR027417">
    <property type="entry name" value="P-loop_NTPase"/>
</dbReference>